<dbReference type="Proteomes" id="UP000274346">
    <property type="component" value="Chromosome"/>
</dbReference>
<feature type="transmembrane region" description="Helical" evidence="1">
    <location>
        <begin position="275"/>
        <end position="294"/>
    </location>
</feature>
<feature type="transmembrane region" description="Helical" evidence="1">
    <location>
        <begin position="157"/>
        <end position="179"/>
    </location>
</feature>
<gene>
    <name evidence="2" type="ORF">NCTC13098_00344</name>
</gene>
<protein>
    <submittedName>
        <fullName evidence="2">Predicted exporter</fullName>
    </submittedName>
</protein>
<keyword evidence="1" id="KW-0812">Transmembrane</keyword>
<feature type="transmembrane region" description="Helical" evidence="1">
    <location>
        <begin position="525"/>
        <end position="547"/>
    </location>
</feature>
<feature type="transmembrane region" description="Helical" evidence="1">
    <location>
        <begin position="581"/>
        <end position="600"/>
    </location>
</feature>
<evidence type="ECO:0000313" key="2">
    <source>
        <dbReference type="EMBL" id="VDR24067.1"/>
    </source>
</evidence>
<dbReference type="KEGG" id="rtg:NCTC13098_00344"/>
<evidence type="ECO:0000313" key="3">
    <source>
        <dbReference type="Proteomes" id="UP000274346"/>
    </source>
</evidence>
<accession>A0A3P8JL77</accession>
<organism evidence="2 3">
    <name type="scientific">Raoultella terrigena</name>
    <name type="common">Klebsiella terrigena</name>
    <dbReference type="NCBI Taxonomy" id="577"/>
    <lineage>
        <taxon>Bacteria</taxon>
        <taxon>Pseudomonadati</taxon>
        <taxon>Pseudomonadota</taxon>
        <taxon>Gammaproteobacteria</taxon>
        <taxon>Enterobacterales</taxon>
        <taxon>Enterobacteriaceae</taxon>
        <taxon>Klebsiella/Raoultella group</taxon>
        <taxon>Raoultella</taxon>
    </lineage>
</organism>
<reference evidence="2 3" key="1">
    <citation type="submission" date="2018-12" db="EMBL/GenBank/DDBJ databases">
        <authorList>
            <consortium name="Pathogen Informatics"/>
        </authorList>
    </citation>
    <scope>NUCLEOTIDE SEQUENCE [LARGE SCALE GENOMIC DNA]</scope>
    <source>
        <strain evidence="2 3">NCTC13098</strain>
    </source>
</reference>
<sequence>MPPASRPGALFFWQHRNGLIDDATRARLQNGGEAQAQWILSQLYSAFSGVSGKELQNDPLMLMRGSQLAMAKNGQRMQLKDGWLVTEDKQGNQWYLLHGELAGSSFDMQQTHRLVTTLSALQTELKARYPQAQLLSRGTVFYSDYASQQAKRDISTLGVATILGVILLIVAGLSLAASADPEPDLHRYRRAAGTVATLLLFGELHLMTLVMSMSIIGISADYTLYYLTERMVHGSEVTPWQSLAKVRNALLLALLTVVVAYLIMMLAPFPGIRQMSVFAAAGLSASCLTVIFWHPLLSRGLPVRPVPAMVLMLRWLAAWRRNKKLTIGLPVALALCSLAGIATLRVDDDISQLQALPQPLLAQEKTIAALTGQGVDQKWFVVYGRTPQQTLERLEAFVPALEQAKRQGQLNGYRTIPLNSLARQHQDLTLLKAASPAVSRVLQSAGLQAINPDLSPMPVTVEAWLASPASEGWRLLWITLQNGESGVLVPVDGVKASPALKALGAKYSGVAWVDRKSAFDELFALYRHLLTGLLGIALATIACGAVLRLGWRKGLISLVPSVLSLGCGLAALSLSGHSLNLFSLLALVLVLGIGINYTLFFSNPRGTPLTSLLAVTLAMMTTLLTLGMLVFSSTQAIASFGIVLVSGIFTAFLLSPLAMPGKKGKQRR</sequence>
<name>A0A3P8JL77_RAOTE</name>
<dbReference type="AlphaFoldDB" id="A0A3P8JL77"/>
<feature type="transmembrane region" description="Helical" evidence="1">
    <location>
        <begin position="249"/>
        <end position="269"/>
    </location>
</feature>
<feature type="transmembrane region" description="Helical" evidence="1">
    <location>
        <begin position="612"/>
        <end position="631"/>
    </location>
</feature>
<evidence type="ECO:0000256" key="1">
    <source>
        <dbReference type="SAM" id="Phobius"/>
    </source>
</evidence>
<dbReference type="EMBL" id="LR131271">
    <property type="protein sequence ID" value="VDR24067.1"/>
    <property type="molecule type" value="Genomic_DNA"/>
</dbReference>
<feature type="transmembrane region" description="Helical" evidence="1">
    <location>
        <begin position="206"/>
        <end position="228"/>
    </location>
</feature>
<keyword evidence="1" id="KW-1133">Transmembrane helix</keyword>
<feature type="transmembrane region" description="Helical" evidence="1">
    <location>
        <begin position="325"/>
        <end position="344"/>
    </location>
</feature>
<feature type="transmembrane region" description="Helical" evidence="1">
    <location>
        <begin position="554"/>
        <end position="575"/>
    </location>
</feature>
<feature type="transmembrane region" description="Helical" evidence="1">
    <location>
        <begin position="637"/>
        <end position="659"/>
    </location>
</feature>
<dbReference type="SUPFAM" id="SSF82866">
    <property type="entry name" value="Multidrug efflux transporter AcrB transmembrane domain"/>
    <property type="match status" value="2"/>
</dbReference>
<keyword evidence="1" id="KW-0472">Membrane</keyword>
<dbReference type="Gene3D" id="1.20.1640.10">
    <property type="entry name" value="Multidrug efflux transporter AcrB transmembrane domain"/>
    <property type="match status" value="2"/>
</dbReference>
<proteinExistence type="predicted"/>